<dbReference type="PANTHER" id="PTHR11909">
    <property type="entry name" value="CASEIN KINASE-RELATED"/>
    <property type="match status" value="1"/>
</dbReference>
<keyword evidence="3" id="KW-1185">Reference proteome</keyword>
<accession>A0A4P9WID3</accession>
<dbReference type="EMBL" id="KZ995335">
    <property type="protein sequence ID" value="RKO90880.1"/>
    <property type="molecule type" value="Genomic_DNA"/>
</dbReference>
<reference evidence="2" key="1">
    <citation type="submission" date="2018-06" db="EMBL/GenBank/DDBJ databases">
        <title>Leveraging single-cell genomics to expand the Fungal Tree of Life.</title>
        <authorList>
            <consortium name="DOE Joint Genome Institute"/>
            <person name="Ahrendt S.R."/>
            <person name="Quandt C.A."/>
            <person name="Ciobanu D."/>
            <person name="Clum A."/>
            <person name="Salamov A."/>
            <person name="Andreopoulos B."/>
            <person name="Cheng J.-F."/>
            <person name="Woyke T."/>
            <person name="Pelin A."/>
            <person name="Henrissat B."/>
            <person name="Reynolds N."/>
            <person name="Benny G.L."/>
            <person name="Smith M.E."/>
            <person name="James T.Y."/>
            <person name="Grigoriev I.V."/>
        </authorList>
    </citation>
    <scope>NUCLEOTIDE SEQUENCE</scope>
    <source>
        <strain evidence="2">Perch Fen</strain>
    </source>
</reference>
<dbReference type="OrthoDB" id="5979581at2759"/>
<dbReference type="Pfam" id="PF00069">
    <property type="entry name" value="Pkinase"/>
    <property type="match status" value="1"/>
</dbReference>
<protein>
    <submittedName>
        <fullName evidence="2">Kinase-like domain-containing protein</fullName>
    </submittedName>
</protein>
<dbReference type="InterPro" id="IPR011009">
    <property type="entry name" value="Kinase-like_dom_sf"/>
</dbReference>
<dbReference type="InterPro" id="IPR000719">
    <property type="entry name" value="Prot_kinase_dom"/>
</dbReference>
<evidence type="ECO:0000259" key="1">
    <source>
        <dbReference type="PROSITE" id="PS50011"/>
    </source>
</evidence>
<dbReference type="GO" id="GO:0004672">
    <property type="term" value="F:protein kinase activity"/>
    <property type="evidence" value="ECO:0007669"/>
    <property type="project" value="InterPro"/>
</dbReference>
<dbReference type="SUPFAM" id="SSF56112">
    <property type="entry name" value="Protein kinase-like (PK-like)"/>
    <property type="match status" value="1"/>
</dbReference>
<sequence length="316" mass="35004">MPLGGSSVNPVKILLKSHRTPRVSFFVSQGRIAAGSFGQVYAAVDVSTGKEVAVKRESETAPSLHLQHEAEMYRLVSGRRGFANIYFYGRLEGTYNVLVLDRLGPSLNTLIFPPDGLPIRTVAYCACEMIDRLETVHGVGLTFRDVKPDQFCLDAPLLMPHSPALPTLFLIDFGLSRPYRDAEGRHIPNRRAKKVVGRFGTARYASLSVHKGYEASRRDDLESLAYVLCEMALGILPWSGIRALTSQQGWRRIQELKEDTPTYELTATLPPQFGNFLDATRDLGFAEAPDYARLRAPFQDLFMSLGAVGPLVWSAG</sequence>
<dbReference type="SMART" id="SM00220">
    <property type="entry name" value="S_TKc"/>
    <property type="match status" value="1"/>
</dbReference>
<dbReference type="PROSITE" id="PS50011">
    <property type="entry name" value="PROTEIN_KINASE_DOM"/>
    <property type="match status" value="1"/>
</dbReference>
<gene>
    <name evidence="2" type="ORF">BDK51DRAFT_21478</name>
</gene>
<feature type="domain" description="Protein kinase" evidence="1">
    <location>
        <begin position="26"/>
        <end position="303"/>
    </location>
</feature>
<evidence type="ECO:0000313" key="3">
    <source>
        <dbReference type="Proteomes" id="UP000269721"/>
    </source>
</evidence>
<proteinExistence type="predicted"/>
<dbReference type="InterPro" id="IPR050235">
    <property type="entry name" value="CK1_Ser-Thr_kinase"/>
</dbReference>
<keyword evidence="2" id="KW-0418">Kinase</keyword>
<keyword evidence="2" id="KW-0808">Transferase</keyword>
<dbReference type="AlphaFoldDB" id="A0A4P9WID3"/>
<organism evidence="2 3">
    <name type="scientific">Blyttiomyces helicus</name>
    <dbReference type="NCBI Taxonomy" id="388810"/>
    <lineage>
        <taxon>Eukaryota</taxon>
        <taxon>Fungi</taxon>
        <taxon>Fungi incertae sedis</taxon>
        <taxon>Chytridiomycota</taxon>
        <taxon>Chytridiomycota incertae sedis</taxon>
        <taxon>Chytridiomycetes</taxon>
        <taxon>Chytridiomycetes incertae sedis</taxon>
        <taxon>Blyttiomyces</taxon>
    </lineage>
</organism>
<dbReference type="Proteomes" id="UP000269721">
    <property type="component" value="Unassembled WGS sequence"/>
</dbReference>
<dbReference type="GO" id="GO:0005524">
    <property type="term" value="F:ATP binding"/>
    <property type="evidence" value="ECO:0007669"/>
    <property type="project" value="InterPro"/>
</dbReference>
<dbReference type="Gene3D" id="1.10.510.10">
    <property type="entry name" value="Transferase(Phosphotransferase) domain 1"/>
    <property type="match status" value="1"/>
</dbReference>
<name>A0A4P9WID3_9FUNG</name>
<evidence type="ECO:0000313" key="2">
    <source>
        <dbReference type="EMBL" id="RKO90880.1"/>
    </source>
</evidence>